<proteinExistence type="predicted"/>
<organism evidence="1 2">
    <name type="scientific">Candidatus Cryptobacteroides gallistercoris</name>
    <dbReference type="NCBI Taxonomy" id="2840765"/>
    <lineage>
        <taxon>Bacteria</taxon>
        <taxon>Pseudomonadati</taxon>
        <taxon>Bacteroidota</taxon>
        <taxon>Bacteroidia</taxon>
        <taxon>Bacteroidales</taxon>
        <taxon>Candidatus Cryptobacteroides</taxon>
    </lineage>
</organism>
<dbReference type="Proteomes" id="UP000771749">
    <property type="component" value="Unassembled WGS sequence"/>
</dbReference>
<dbReference type="AlphaFoldDB" id="A0A940DPT7"/>
<gene>
    <name evidence="1" type="ORF">IAC07_08425</name>
</gene>
<evidence type="ECO:0000313" key="2">
    <source>
        <dbReference type="Proteomes" id="UP000771749"/>
    </source>
</evidence>
<accession>A0A940DPT7</accession>
<evidence type="ECO:0000313" key="1">
    <source>
        <dbReference type="EMBL" id="MBO8454728.1"/>
    </source>
</evidence>
<protein>
    <submittedName>
        <fullName evidence="1">Uncharacterized protein</fullName>
    </submittedName>
</protein>
<comment type="caution">
    <text evidence="1">The sequence shown here is derived from an EMBL/GenBank/DDBJ whole genome shotgun (WGS) entry which is preliminary data.</text>
</comment>
<dbReference type="EMBL" id="JADIMJ010000128">
    <property type="protein sequence ID" value="MBO8454728.1"/>
    <property type="molecule type" value="Genomic_DNA"/>
</dbReference>
<sequence>MAGRIAGFLDDEEIRFSVRGESELPVIHTETGLRIMPLAITARSTEEAHEFRILAENAIAEAEGKDKGRPIIITEDRWRSEGDCIRRRLLAHMGIFTHVFARNCEVRKLHKGEAADFMNRWHSYGDATCRYRLGLFLKKPARGANGELQPGEMVAAATFSNGRLMERGGKYYRSYQWIRYASLPDVRVTGGMGKIMKHFLDEAIAGDEEDRSTDRFGGWDIMSYADLEWSDGNVYRRLGFADEGLKSPVMYRVDPITWTRKPVFRLSDDEAAHNADCMYYENFGSTRYRLTI</sequence>
<reference evidence="1" key="2">
    <citation type="journal article" date="2021" name="PeerJ">
        <title>Extensive microbial diversity within the chicken gut microbiome revealed by metagenomics and culture.</title>
        <authorList>
            <person name="Gilroy R."/>
            <person name="Ravi A."/>
            <person name="Getino M."/>
            <person name="Pursley I."/>
            <person name="Horton D.L."/>
            <person name="Alikhan N.F."/>
            <person name="Baker D."/>
            <person name="Gharbi K."/>
            <person name="Hall N."/>
            <person name="Watson M."/>
            <person name="Adriaenssens E.M."/>
            <person name="Foster-Nyarko E."/>
            <person name="Jarju S."/>
            <person name="Secka A."/>
            <person name="Antonio M."/>
            <person name="Oren A."/>
            <person name="Chaudhuri R.R."/>
            <person name="La Ragione R."/>
            <person name="Hildebrand F."/>
            <person name="Pallen M.J."/>
        </authorList>
    </citation>
    <scope>NUCLEOTIDE SEQUENCE</scope>
    <source>
        <strain evidence="1">F1-3629</strain>
    </source>
</reference>
<name>A0A940DPT7_9BACT</name>
<reference evidence="1" key="1">
    <citation type="submission" date="2020-10" db="EMBL/GenBank/DDBJ databases">
        <authorList>
            <person name="Gilroy R."/>
        </authorList>
    </citation>
    <scope>NUCLEOTIDE SEQUENCE</scope>
    <source>
        <strain evidence="1">F1-3629</strain>
    </source>
</reference>